<dbReference type="RefSeq" id="WP_339967606.1">
    <property type="nucleotide sequence ID" value="NZ_JBBHJY010000006.1"/>
</dbReference>
<evidence type="ECO:0000256" key="6">
    <source>
        <dbReference type="SAM" id="MobiDB-lite"/>
    </source>
</evidence>
<evidence type="ECO:0000259" key="8">
    <source>
        <dbReference type="PROSITE" id="PS00624"/>
    </source>
</evidence>
<name>A0ABU8SA65_9SPHN</name>
<keyword evidence="4 5" id="KW-0274">FAD</keyword>
<dbReference type="EMBL" id="JBBHJY010000006">
    <property type="protein sequence ID" value="MEJ6010799.1"/>
    <property type="molecule type" value="Genomic_DNA"/>
</dbReference>
<dbReference type="Gene3D" id="3.30.560.10">
    <property type="entry name" value="Glucose Oxidase, domain 3"/>
    <property type="match status" value="1"/>
</dbReference>
<evidence type="ECO:0000313" key="9">
    <source>
        <dbReference type="EMBL" id="MEJ6010799.1"/>
    </source>
</evidence>
<evidence type="ECO:0000256" key="3">
    <source>
        <dbReference type="ARBA" id="ARBA00022630"/>
    </source>
</evidence>
<organism evidence="9 10">
    <name type="scientific">Novosphingobium aquae</name>
    <dbReference type="NCBI Taxonomy" id="3133435"/>
    <lineage>
        <taxon>Bacteria</taxon>
        <taxon>Pseudomonadati</taxon>
        <taxon>Pseudomonadota</taxon>
        <taxon>Alphaproteobacteria</taxon>
        <taxon>Sphingomonadales</taxon>
        <taxon>Sphingomonadaceae</taxon>
        <taxon>Novosphingobium</taxon>
    </lineage>
</organism>
<protein>
    <submittedName>
        <fullName evidence="9">GMC family oxidoreductase N-terminal domain-containing protein</fullName>
    </submittedName>
</protein>
<dbReference type="InterPro" id="IPR007867">
    <property type="entry name" value="GMC_OxRtase_C"/>
</dbReference>
<keyword evidence="3 5" id="KW-0285">Flavoprotein</keyword>
<reference evidence="9 10" key="1">
    <citation type="submission" date="2024-03" db="EMBL/GenBank/DDBJ databases">
        <authorList>
            <person name="Jo J.-H."/>
        </authorList>
    </citation>
    <scope>NUCLEOTIDE SEQUENCE [LARGE SCALE GENOMIC DNA]</scope>
    <source>
        <strain evidence="9 10">AS3R-12</strain>
    </source>
</reference>
<dbReference type="Proteomes" id="UP001379235">
    <property type="component" value="Unassembled WGS sequence"/>
</dbReference>
<feature type="domain" description="Glucose-methanol-choline oxidoreductase N-terminal" evidence="8">
    <location>
        <begin position="245"/>
        <end position="259"/>
    </location>
</feature>
<dbReference type="Pfam" id="PF00732">
    <property type="entry name" value="GMC_oxred_N"/>
    <property type="match status" value="1"/>
</dbReference>
<dbReference type="PANTHER" id="PTHR11552:SF147">
    <property type="entry name" value="CHOLINE DEHYDROGENASE, MITOCHONDRIAL"/>
    <property type="match status" value="1"/>
</dbReference>
<evidence type="ECO:0000313" key="10">
    <source>
        <dbReference type="Proteomes" id="UP001379235"/>
    </source>
</evidence>
<proteinExistence type="inferred from homology"/>
<accession>A0ABU8SA65</accession>
<evidence type="ECO:0000259" key="7">
    <source>
        <dbReference type="PROSITE" id="PS00623"/>
    </source>
</evidence>
<sequence>MIVGAGSAGCVLANRLSADPRHRVLLLEAGGKARNPLLHIPIGFGKTMHSPHYSWNFETEPDLGGRRRKWPRGKVLGGSSTINGLLYIRGQREDYDGWRQLGCTGWSYDDVLPYYRRSQDSDRADDPLHGSGGPLRVEHPQGQHPVSSRFVDACVQAGIPYNDDPNGAVQEGVAYAPVTMRRGVRCSAATAFLDPVRTRGNLHIVTGALVEGVDIADGRATAVRYRVGGVAHRAVALEEIILSAGAIGSPQLLMLSGIGDGDALAAVGVEARVQSPDVGRNLQDHLASMVIASLTPSATFNEVVRSPAILGQMWRYATARGGMFASAAAHVVVFCRSDTRLASPDIQLHMLPASTSDYAGGDLDRFPGLTCAPCQLRPESRGEVTLRSADPAAPPVIRPNYLSAPADQEALVAGIRISRRILAQPALADIVEREVMPGADVEASASLLASAAMLSESVYHPVGTCRMGGDPASVVDPRLRVRGVAGLRVADASIMPRLISGNTNAPAIMIGEKAAAMILEDARG</sequence>
<dbReference type="Gene3D" id="3.50.50.60">
    <property type="entry name" value="FAD/NAD(P)-binding domain"/>
    <property type="match status" value="1"/>
</dbReference>
<dbReference type="InterPro" id="IPR012132">
    <property type="entry name" value="GMC_OxRdtase"/>
</dbReference>
<feature type="compositionally biased region" description="Basic and acidic residues" evidence="6">
    <location>
        <begin position="119"/>
        <end position="128"/>
    </location>
</feature>
<comment type="cofactor">
    <cofactor evidence="1">
        <name>FAD</name>
        <dbReference type="ChEBI" id="CHEBI:57692"/>
    </cofactor>
</comment>
<dbReference type="Pfam" id="PF05199">
    <property type="entry name" value="GMC_oxred_C"/>
    <property type="match status" value="1"/>
</dbReference>
<dbReference type="SUPFAM" id="SSF51905">
    <property type="entry name" value="FAD/NAD(P)-binding domain"/>
    <property type="match status" value="1"/>
</dbReference>
<dbReference type="SUPFAM" id="SSF54373">
    <property type="entry name" value="FAD-linked reductases, C-terminal domain"/>
    <property type="match status" value="1"/>
</dbReference>
<feature type="domain" description="Glucose-methanol-choline oxidoreductase N-terminal" evidence="7">
    <location>
        <begin position="73"/>
        <end position="96"/>
    </location>
</feature>
<dbReference type="PANTHER" id="PTHR11552">
    <property type="entry name" value="GLUCOSE-METHANOL-CHOLINE GMC OXIDOREDUCTASE"/>
    <property type="match status" value="1"/>
</dbReference>
<evidence type="ECO:0000256" key="2">
    <source>
        <dbReference type="ARBA" id="ARBA00010790"/>
    </source>
</evidence>
<evidence type="ECO:0000256" key="4">
    <source>
        <dbReference type="ARBA" id="ARBA00022827"/>
    </source>
</evidence>
<dbReference type="PROSITE" id="PS00623">
    <property type="entry name" value="GMC_OXRED_1"/>
    <property type="match status" value="1"/>
</dbReference>
<gene>
    <name evidence="9" type="ORF">WG900_12825</name>
</gene>
<dbReference type="InterPro" id="IPR036188">
    <property type="entry name" value="FAD/NAD-bd_sf"/>
</dbReference>
<comment type="caution">
    <text evidence="9">The sequence shown here is derived from an EMBL/GenBank/DDBJ whole genome shotgun (WGS) entry which is preliminary data.</text>
</comment>
<dbReference type="PIRSF" id="PIRSF000137">
    <property type="entry name" value="Alcohol_oxidase"/>
    <property type="match status" value="1"/>
</dbReference>
<keyword evidence="10" id="KW-1185">Reference proteome</keyword>
<feature type="region of interest" description="Disordered" evidence="6">
    <location>
        <begin position="119"/>
        <end position="143"/>
    </location>
</feature>
<comment type="similarity">
    <text evidence="2 5">Belongs to the GMC oxidoreductase family.</text>
</comment>
<evidence type="ECO:0000256" key="1">
    <source>
        <dbReference type="ARBA" id="ARBA00001974"/>
    </source>
</evidence>
<dbReference type="InterPro" id="IPR000172">
    <property type="entry name" value="GMC_OxRdtase_N"/>
</dbReference>
<evidence type="ECO:0000256" key="5">
    <source>
        <dbReference type="RuleBase" id="RU003968"/>
    </source>
</evidence>
<dbReference type="PROSITE" id="PS00624">
    <property type="entry name" value="GMC_OXRED_2"/>
    <property type="match status" value="1"/>
</dbReference>